<evidence type="ECO:0000256" key="7">
    <source>
        <dbReference type="ARBA" id="ARBA00023136"/>
    </source>
</evidence>
<evidence type="ECO:0000256" key="2">
    <source>
        <dbReference type="ARBA" id="ARBA00022475"/>
    </source>
</evidence>
<keyword evidence="3" id="KW-0328">Glycosyltransferase</keyword>
<organism evidence="9 10">
    <name type="scientific">Pseudomonas oryzihabitans</name>
    <dbReference type="NCBI Taxonomy" id="47885"/>
    <lineage>
        <taxon>Bacteria</taxon>
        <taxon>Pseudomonadati</taxon>
        <taxon>Pseudomonadota</taxon>
        <taxon>Gammaproteobacteria</taxon>
        <taxon>Pseudomonadales</taxon>
        <taxon>Pseudomonadaceae</taxon>
        <taxon>Pseudomonas</taxon>
    </lineage>
</organism>
<feature type="transmembrane region" description="Helical" evidence="8">
    <location>
        <begin position="258"/>
        <end position="278"/>
    </location>
</feature>
<dbReference type="PANTHER" id="PTHR33908:SF11">
    <property type="entry name" value="MEMBRANE PROTEIN"/>
    <property type="match status" value="1"/>
</dbReference>
<keyword evidence="4 9" id="KW-0808">Transferase</keyword>
<sequence>MCCLAAYLLAGLFGRGLWKADEPYSFGMVWNFLTTPDWLIPRVGDAPFMEKPPLMYWSGAYTARLFSPWLGEPDGARLAVLGWMLVTLAALAWLTQRLLPGRARQALLALLGMLGVVQHSHLLIADVPQLAGATLGLAGLAAYLHDGEKPWQRGLLFGSGLGIAFMSKGLLVPGVLGLCGGLCAVCWPQRLVEPATRRWLLAALVAALPWLLIWPLLLWHQAPELFHTWLWTNNIGRFFGLEARNSDTDGLVSSLADLAALSFPTGLILLGATLWQLYRRGGSPLKRLGRHPGLATVVLYALVCLGVLLKSAVFRSLYLLPLFPALALLAARLEPPPAIARLGRDASLAFWTPVIALLALGGIGLALNWPLPWPRLVTDHLPITERLPLSPLAWAVALLALLGWGVALGLRTQLGAASTWFVGLTIGWTLANTLWLPWVDLGNSYARPFTELQRVLPAADCVASYGLGESERSMLHVYSGYPPQEQASLSRVPCQLLVVQDEWHEPVAVPADWTLFWQGARPGNLKERFRAFSLAQPGP</sequence>
<feature type="transmembrane region" description="Helical" evidence="8">
    <location>
        <begin position="199"/>
        <end position="219"/>
    </location>
</feature>
<dbReference type="RefSeq" id="WP_309759638.1">
    <property type="nucleotide sequence ID" value="NZ_JAVJAF010000001.1"/>
</dbReference>
<keyword evidence="2" id="KW-1003">Cell membrane</keyword>
<evidence type="ECO:0000313" key="10">
    <source>
        <dbReference type="Proteomes" id="UP001268036"/>
    </source>
</evidence>
<evidence type="ECO:0000256" key="3">
    <source>
        <dbReference type="ARBA" id="ARBA00022676"/>
    </source>
</evidence>
<keyword evidence="7 8" id="KW-0472">Membrane</keyword>
<dbReference type="GO" id="GO:0005886">
    <property type="term" value="C:plasma membrane"/>
    <property type="evidence" value="ECO:0007669"/>
    <property type="project" value="UniProtKB-SubCell"/>
</dbReference>
<dbReference type="Proteomes" id="UP001268036">
    <property type="component" value="Unassembled WGS sequence"/>
</dbReference>
<keyword evidence="5 8" id="KW-0812">Transmembrane</keyword>
<comment type="subcellular location">
    <subcellularLocation>
        <location evidence="1">Cell membrane</location>
        <topology evidence="1">Multi-pass membrane protein</topology>
    </subcellularLocation>
</comment>
<feature type="transmembrane region" description="Helical" evidence="8">
    <location>
        <begin position="417"/>
        <end position="438"/>
    </location>
</feature>
<dbReference type="AlphaFoldDB" id="A0AAJ2BMT8"/>
<comment type="caution">
    <text evidence="9">The sequence shown here is derived from an EMBL/GenBank/DDBJ whole genome shotgun (WGS) entry which is preliminary data.</text>
</comment>
<keyword evidence="6 8" id="KW-1133">Transmembrane helix</keyword>
<evidence type="ECO:0000256" key="1">
    <source>
        <dbReference type="ARBA" id="ARBA00004651"/>
    </source>
</evidence>
<evidence type="ECO:0000256" key="6">
    <source>
        <dbReference type="ARBA" id="ARBA00022989"/>
    </source>
</evidence>
<feature type="transmembrane region" description="Helical" evidence="8">
    <location>
        <begin position="346"/>
        <end position="371"/>
    </location>
</feature>
<dbReference type="InterPro" id="IPR050297">
    <property type="entry name" value="LipidA_mod_glycosyltrf_83"/>
</dbReference>
<feature type="transmembrane region" description="Helical" evidence="8">
    <location>
        <begin position="315"/>
        <end position="334"/>
    </location>
</feature>
<evidence type="ECO:0000256" key="8">
    <source>
        <dbReference type="SAM" id="Phobius"/>
    </source>
</evidence>
<feature type="transmembrane region" description="Helical" evidence="8">
    <location>
        <begin position="163"/>
        <end position="187"/>
    </location>
</feature>
<dbReference type="GO" id="GO:0016763">
    <property type="term" value="F:pentosyltransferase activity"/>
    <property type="evidence" value="ECO:0007669"/>
    <property type="project" value="TreeGrafter"/>
</dbReference>
<reference evidence="9" key="1">
    <citation type="submission" date="2023-08" db="EMBL/GenBank/DDBJ databases">
        <title>Functional and genomic diversity of the sorghum phyllosphere microbiome.</title>
        <authorList>
            <person name="Shade A."/>
        </authorList>
    </citation>
    <scope>NUCLEOTIDE SEQUENCE</scope>
    <source>
        <strain evidence="9">SORGH_AS_0201</strain>
    </source>
</reference>
<protein>
    <submittedName>
        <fullName evidence="9">4-amino-4-deoxy-L-arabinose transferase-like glycosyltransferase</fullName>
    </submittedName>
</protein>
<evidence type="ECO:0000256" key="5">
    <source>
        <dbReference type="ARBA" id="ARBA00022692"/>
    </source>
</evidence>
<evidence type="ECO:0000313" key="9">
    <source>
        <dbReference type="EMBL" id="MDR6235225.1"/>
    </source>
</evidence>
<feature type="transmembrane region" description="Helical" evidence="8">
    <location>
        <begin position="106"/>
        <end position="125"/>
    </location>
</feature>
<evidence type="ECO:0000256" key="4">
    <source>
        <dbReference type="ARBA" id="ARBA00022679"/>
    </source>
</evidence>
<feature type="transmembrane region" description="Helical" evidence="8">
    <location>
        <begin position="290"/>
        <end position="309"/>
    </location>
</feature>
<dbReference type="EMBL" id="JAVJAF010000001">
    <property type="protein sequence ID" value="MDR6235225.1"/>
    <property type="molecule type" value="Genomic_DNA"/>
</dbReference>
<dbReference type="GO" id="GO:0009103">
    <property type="term" value="P:lipopolysaccharide biosynthetic process"/>
    <property type="evidence" value="ECO:0007669"/>
    <property type="project" value="UniProtKB-ARBA"/>
</dbReference>
<feature type="transmembrane region" description="Helical" evidence="8">
    <location>
        <begin position="75"/>
        <end position="94"/>
    </location>
</feature>
<accession>A0AAJ2BMT8</accession>
<gene>
    <name evidence="9" type="ORF">QE440_002966</name>
</gene>
<feature type="transmembrane region" description="Helical" evidence="8">
    <location>
        <begin position="391"/>
        <end position="410"/>
    </location>
</feature>
<name>A0AAJ2BMT8_9PSED</name>
<proteinExistence type="predicted"/>
<dbReference type="PANTHER" id="PTHR33908">
    <property type="entry name" value="MANNOSYLTRANSFERASE YKCB-RELATED"/>
    <property type="match status" value="1"/>
</dbReference>